<reference evidence="1" key="1">
    <citation type="journal article" date="2014" name="Front. Microbiol.">
        <title>High frequency of phylogenetically diverse reductive dehalogenase-homologous genes in deep subseafloor sedimentary metagenomes.</title>
        <authorList>
            <person name="Kawai M."/>
            <person name="Futagami T."/>
            <person name="Toyoda A."/>
            <person name="Takaki Y."/>
            <person name="Nishi S."/>
            <person name="Hori S."/>
            <person name="Arai W."/>
            <person name="Tsubouchi T."/>
            <person name="Morono Y."/>
            <person name="Uchiyama I."/>
            <person name="Ito T."/>
            <person name="Fujiyama A."/>
            <person name="Inagaki F."/>
            <person name="Takami H."/>
        </authorList>
    </citation>
    <scope>NUCLEOTIDE SEQUENCE</scope>
    <source>
        <strain evidence="1">Expedition CK06-06</strain>
    </source>
</reference>
<dbReference type="AlphaFoldDB" id="X1HPR3"/>
<name>X1HPR3_9ZZZZ</name>
<comment type="caution">
    <text evidence="1">The sequence shown here is derived from an EMBL/GenBank/DDBJ whole genome shotgun (WGS) entry which is preliminary data.</text>
</comment>
<protein>
    <submittedName>
        <fullName evidence="1">Uncharacterized protein</fullName>
    </submittedName>
</protein>
<dbReference type="EMBL" id="BARU01028569">
    <property type="protein sequence ID" value="GAH72141.1"/>
    <property type="molecule type" value="Genomic_DNA"/>
</dbReference>
<sequence length="68" mass="6976">LFVFSSPEIQANTTYNVYIGGDAIGTVTDGLYADETYTAGTQVASLEISSSVTTLGSFDQGPGGGKHP</sequence>
<evidence type="ECO:0000313" key="1">
    <source>
        <dbReference type="EMBL" id="GAH72141.1"/>
    </source>
</evidence>
<accession>X1HPR3</accession>
<feature type="non-terminal residue" evidence="1">
    <location>
        <position position="1"/>
    </location>
</feature>
<gene>
    <name evidence="1" type="ORF">S03H2_45581</name>
</gene>
<proteinExistence type="predicted"/>
<organism evidence="1">
    <name type="scientific">marine sediment metagenome</name>
    <dbReference type="NCBI Taxonomy" id="412755"/>
    <lineage>
        <taxon>unclassified sequences</taxon>
        <taxon>metagenomes</taxon>
        <taxon>ecological metagenomes</taxon>
    </lineage>
</organism>